<comment type="similarity">
    <text evidence="1">Belongs to the plant acyltransferase family.</text>
</comment>
<dbReference type="InterPro" id="IPR050898">
    <property type="entry name" value="Plant_acyltransferase"/>
</dbReference>
<proteinExistence type="inferred from homology"/>
<sequence length="446" mass="49448">MQVNIKETASIRPSTPPFSENHVLPLSPLDIDRNMNVIFRYLRVYLNNAAATNSNHPFNVIASAISSALVHYYPLTGTIRRRQVDNRFEVFCSGDQGLPLINATVNCTLESLNYLDDPESDFVERLVPDPSPDEGLVNPCILQVTTFECGGFTLGAAIHHALCDGLGATQFFNVAAEVARGVDRISVQPVWDRTSLLSPRDPPQIEGAVREFLSLEKGSEPYGQAIGKVARVCFTVKEEWLDRLKSVLLEKSGLNFTTFEALGAFLWRAKVKASGIPSDEVVKFTYAMNIRRLVKPPLPAGYWGNGCAPMYAQLLAKELLEQPIWKTAEVIKKSKINATDEYVRSFIDFQEVHYADGITAGNRVSGFTDWRHLGHSTVDFGWGGPVTVFPLSTKLLGSVEPCFFLPCSSANAGKKDGFKVLVTLQETSVLAFKKEMEKFSNQEFEL</sequence>
<dbReference type="Gramene" id="Manes.16G035600.1.v8.1">
    <property type="protein sequence ID" value="Manes.16G035600.1.v8.1.CDS"/>
    <property type="gene ID" value="Manes.16G035600.v8.1"/>
</dbReference>
<dbReference type="Proteomes" id="UP000091857">
    <property type="component" value="Chromosome 16"/>
</dbReference>
<keyword evidence="3" id="KW-1185">Reference proteome</keyword>
<reference evidence="3" key="1">
    <citation type="journal article" date="2016" name="Nat. Biotechnol.">
        <title>Sequencing wild and cultivated cassava and related species reveals extensive interspecific hybridization and genetic diversity.</title>
        <authorList>
            <person name="Bredeson J.V."/>
            <person name="Lyons J.B."/>
            <person name="Prochnik S.E."/>
            <person name="Wu G.A."/>
            <person name="Ha C.M."/>
            <person name="Edsinger-Gonzales E."/>
            <person name="Grimwood J."/>
            <person name="Schmutz J."/>
            <person name="Rabbi I.Y."/>
            <person name="Egesi C."/>
            <person name="Nauluvula P."/>
            <person name="Lebot V."/>
            <person name="Ndunguru J."/>
            <person name="Mkamilo G."/>
            <person name="Bart R.S."/>
            <person name="Setter T.L."/>
            <person name="Gleadow R.M."/>
            <person name="Kulakow P."/>
            <person name="Ferguson M.E."/>
            <person name="Rounsley S."/>
            <person name="Rokhsar D.S."/>
        </authorList>
    </citation>
    <scope>NUCLEOTIDE SEQUENCE [LARGE SCALE GENOMIC DNA]</scope>
    <source>
        <strain evidence="3">cv. AM560-2</strain>
    </source>
</reference>
<gene>
    <name evidence="2" type="ORF">MANES_16G035600v8</name>
</gene>
<organism evidence="2 3">
    <name type="scientific">Manihot esculenta</name>
    <name type="common">Cassava</name>
    <name type="synonym">Jatropha manihot</name>
    <dbReference type="NCBI Taxonomy" id="3983"/>
    <lineage>
        <taxon>Eukaryota</taxon>
        <taxon>Viridiplantae</taxon>
        <taxon>Streptophyta</taxon>
        <taxon>Embryophyta</taxon>
        <taxon>Tracheophyta</taxon>
        <taxon>Spermatophyta</taxon>
        <taxon>Magnoliopsida</taxon>
        <taxon>eudicotyledons</taxon>
        <taxon>Gunneridae</taxon>
        <taxon>Pentapetalae</taxon>
        <taxon>rosids</taxon>
        <taxon>fabids</taxon>
        <taxon>Malpighiales</taxon>
        <taxon>Euphorbiaceae</taxon>
        <taxon>Crotonoideae</taxon>
        <taxon>Manihoteae</taxon>
        <taxon>Manihot</taxon>
    </lineage>
</organism>
<dbReference type="PANTHER" id="PTHR31147">
    <property type="entry name" value="ACYL TRANSFERASE 4"/>
    <property type="match status" value="1"/>
</dbReference>
<comment type="caution">
    <text evidence="2">The sequence shown here is derived from an EMBL/GenBank/DDBJ whole genome shotgun (WGS) entry which is preliminary data.</text>
</comment>
<dbReference type="GO" id="GO:0009805">
    <property type="term" value="P:coumarin biosynthetic process"/>
    <property type="evidence" value="ECO:0007669"/>
    <property type="project" value="EnsemblPlants"/>
</dbReference>
<evidence type="ECO:0000313" key="2">
    <source>
        <dbReference type="EMBL" id="OAY26281.1"/>
    </source>
</evidence>
<dbReference type="Pfam" id="PF02458">
    <property type="entry name" value="Transferase"/>
    <property type="match status" value="1"/>
</dbReference>
<dbReference type="InterPro" id="IPR023213">
    <property type="entry name" value="CAT-like_dom_sf"/>
</dbReference>
<dbReference type="STRING" id="3983.A0A2C9U8M2"/>
<dbReference type="PANTHER" id="PTHR31147:SF33">
    <property type="entry name" value="N-HYDROXYCINNAMOYL_BENZOYLTRANSFERASE, PUTATIVE-RELATED"/>
    <property type="match status" value="1"/>
</dbReference>
<dbReference type="AlphaFoldDB" id="A0A2C9U8M2"/>
<protein>
    <submittedName>
        <fullName evidence="2">Uncharacterized protein</fullName>
    </submittedName>
</protein>
<dbReference type="Gene3D" id="3.30.559.10">
    <property type="entry name" value="Chloramphenicol acetyltransferase-like domain"/>
    <property type="match status" value="2"/>
</dbReference>
<dbReference type="OrthoDB" id="671439at2759"/>
<dbReference type="GO" id="GO:0016410">
    <property type="term" value="F:N-acyltransferase activity"/>
    <property type="evidence" value="ECO:0000318"/>
    <property type="project" value="GO_Central"/>
</dbReference>
<dbReference type="EMBL" id="CM004402">
    <property type="protein sequence ID" value="OAY26281.1"/>
    <property type="molecule type" value="Genomic_DNA"/>
</dbReference>
<name>A0A2C9U8M2_MANES</name>
<dbReference type="OMA" id="GATQFFN"/>
<evidence type="ECO:0000313" key="3">
    <source>
        <dbReference type="Proteomes" id="UP000091857"/>
    </source>
</evidence>
<evidence type="ECO:0000256" key="1">
    <source>
        <dbReference type="ARBA" id="ARBA00009861"/>
    </source>
</evidence>
<accession>A0A2C9U8M2</accession>